<keyword evidence="1" id="KW-0732">Signal</keyword>
<reference evidence="2" key="2">
    <citation type="submission" date="2014-07" db="EMBL/GenBank/DDBJ databases">
        <authorList>
            <person name="Hull J."/>
        </authorList>
    </citation>
    <scope>NUCLEOTIDE SEQUENCE</scope>
</reference>
<dbReference type="EMBL" id="GDHC01013160">
    <property type="protein sequence ID" value="JAQ05469.1"/>
    <property type="molecule type" value="Transcribed_RNA"/>
</dbReference>
<evidence type="ECO:0000313" key="2">
    <source>
        <dbReference type="EMBL" id="JAG16512.1"/>
    </source>
</evidence>
<accession>A0A0A9X717</accession>
<evidence type="ECO:0000313" key="3">
    <source>
        <dbReference type="EMBL" id="JAQ05469.1"/>
    </source>
</evidence>
<name>A0A0A9X717_LYGHE</name>
<gene>
    <name evidence="2" type="primary">ispH2</name>
    <name evidence="2" type="ORF">CM83_33759</name>
    <name evidence="3" type="ORF">g.33069</name>
</gene>
<protein>
    <submittedName>
        <fullName evidence="2">4-hydroxy-3-methylbut-2-enyl diphosphate reductase 2</fullName>
    </submittedName>
</protein>
<proteinExistence type="predicted"/>
<evidence type="ECO:0000256" key="1">
    <source>
        <dbReference type="SAM" id="SignalP"/>
    </source>
</evidence>
<feature type="chain" id="PRO_5007389590" evidence="1">
    <location>
        <begin position="25"/>
        <end position="171"/>
    </location>
</feature>
<sequence>MRGYFPALFVPLLLTVQFIPDTESVVIQAILDLDNDSEDLIGDLINKVDSLIDPKVMDSANATQELAYALLRIGPLISITGNITNSKHAISLSFSFNARAGMQGIASETDDDKEGGEAEGAGGLGMLGTAVWAAELWAVSVISLVFNNVVSLMVTNIMGETALLAGTTHID</sequence>
<organism evidence="2">
    <name type="scientific">Lygus hesperus</name>
    <name type="common">Western plant bug</name>
    <dbReference type="NCBI Taxonomy" id="30085"/>
    <lineage>
        <taxon>Eukaryota</taxon>
        <taxon>Metazoa</taxon>
        <taxon>Ecdysozoa</taxon>
        <taxon>Arthropoda</taxon>
        <taxon>Hexapoda</taxon>
        <taxon>Insecta</taxon>
        <taxon>Pterygota</taxon>
        <taxon>Neoptera</taxon>
        <taxon>Paraneoptera</taxon>
        <taxon>Hemiptera</taxon>
        <taxon>Heteroptera</taxon>
        <taxon>Panheteroptera</taxon>
        <taxon>Cimicomorpha</taxon>
        <taxon>Miridae</taxon>
        <taxon>Mirini</taxon>
        <taxon>Lygus</taxon>
    </lineage>
</organism>
<dbReference type="AlphaFoldDB" id="A0A0A9X717"/>
<dbReference type="EMBL" id="GBHO01027092">
    <property type="protein sequence ID" value="JAG16512.1"/>
    <property type="molecule type" value="Transcribed_RNA"/>
</dbReference>
<reference evidence="3" key="3">
    <citation type="journal article" date="2016" name="Gigascience">
        <title>De novo construction of an expanded transcriptome assembly for the western tarnished plant bug, Lygus hesperus.</title>
        <authorList>
            <person name="Tassone E.E."/>
            <person name="Geib S.M."/>
            <person name="Hall B."/>
            <person name="Fabrick J.A."/>
            <person name="Brent C.S."/>
            <person name="Hull J.J."/>
        </authorList>
    </citation>
    <scope>NUCLEOTIDE SEQUENCE</scope>
</reference>
<feature type="signal peptide" evidence="1">
    <location>
        <begin position="1"/>
        <end position="24"/>
    </location>
</feature>
<reference evidence="2" key="1">
    <citation type="journal article" date="2014" name="PLoS ONE">
        <title>Transcriptome-Based Identification of ABC Transporters in the Western Tarnished Plant Bug Lygus hesperus.</title>
        <authorList>
            <person name="Hull J.J."/>
            <person name="Chaney K."/>
            <person name="Geib S.M."/>
            <person name="Fabrick J.A."/>
            <person name="Brent C.S."/>
            <person name="Walsh D."/>
            <person name="Lavine L.C."/>
        </authorList>
    </citation>
    <scope>NUCLEOTIDE SEQUENCE</scope>
</reference>